<dbReference type="InterPro" id="IPR011050">
    <property type="entry name" value="Pectin_lyase_fold/virulence"/>
</dbReference>
<feature type="domain" description="Carbohydrate-binding/sugar hydrolysis" evidence="4">
    <location>
        <begin position="376"/>
        <end position="531"/>
    </location>
</feature>
<evidence type="ECO:0000313" key="5">
    <source>
        <dbReference type="EMBL" id="KKM88516.1"/>
    </source>
</evidence>
<dbReference type="SUPFAM" id="SSF51126">
    <property type="entry name" value="Pectin lyase-like"/>
    <property type="match status" value="4"/>
</dbReference>
<sequence>MKSNAKSKILILLTLGIFFALLPVITVNLSYIADNSNNTLDNENLKLSAVSETIHIDNNWTAAKVAGIVTGNGTYSEPYLIEDLVIDGGGSGSGIFIENSNDYFIIRNCTVYNSGSGFWDAGIKLESVSNGILINNNFSNNIHGIILDYSYNITVSGNTANNNHLYGIYLSGSDNNTVSGNNATNNWFGTYLSDSGNNTVSGNTADNNFEGIKLYNSNDNTVSGNNATNNDKGLQLASSYNNTVSGNDTNNNTSYGIRLASSYNNTVSGNTVNNNAAGIGLNSSYNNTVSGNNATNNDNGIYLDASDNNTISQNTANNNLFGIYLSYSYNNTLWGNNMTQGGVYIDGYSKEHFSSHNIDTTNLVNDKPVYYYANEISLGTYNFTFAGDPGQVILANCSNSNVSNLNLSYASMGISLFYSDNNTVSGNIVKNNLFGIILINSDENRLMDNICNSNAYESIYLSGSHNNELANNNALNNENYGIHLSGSHNNELRNNIASNNGLDGIHLTGSHNNELRNNDVSNNFAKGIHIMHSSNTRIIENTANSNFYGIALFSSYNSTLSRNAMLNNGFTVSGYWYWWATGEYDDFIQNIDTSNTINGKPIYYWMNQHDKQVPSDAGYVGIINSTNIIVKDLSLFNNGEGVLVVNSNNLRIENVYLSQNYIGIRIIHSFNNVLSSNTILSNPYGIEIDTSSQNTLTNNIIQDSAYDSLSVDGRKLSDFMQNIDTSNIINGKPVYYWINRQNEQVPSDAGYVGLVNCSNIIVRNVSLSNTAQGIELAYTNYTRIVDVDAYGIVLIHSFYNTITKNVLHSYRLPAITFKDSSENYIYFNNFIDLDRSFIYIWGDSNNVWRSPTNITYNYNDTIHINFLGNYWIDYSENDPDEDGIGDTPYNIDGDKDYYPLMEPFENYLPAVNSPNDISYEEGTTGHSISWTAFDNNPGTYVIYRNDIEVDSGLWTSGIPITINVDGLTVGSYNYTINVTYSLGDSISDTVIVFIEDITAPIVDNPANITYEEHTTGHNISWTATDNNPGFYVIYMNEIETDSGSWTSGVPITINVDGLAIGSYNYTIVVSDVYDNSATDTVIVIVEDITEPVVDSPDNITYNEGDAGNEISWTANDLNPATYSITKDGTEIESGNWVVDGQTFTVDVDGLSYGTYTYVITVYDVDGNFAMDTVIVNVDDGTNPILTHPADITYNEGDTGNEIAWTANDLNPATYSITKDGTEIESGNWVVDGQTFTVDVDGLSYGTYTYVITVYDVDGNFATDTVIVNVNDGTNPILTHPSDIPYNEGDTGNEIAWTANDLNPATYSITKDGTEIESGNWVVDGQTFTVDVDGLSYGTYTYVITVYDVDGNFATDTVIVNVDEVIEDDVDDPIISEPEDIYYEAGEEGNNITWVATDANPDYYELYIDGVLIIIEDWESGVDIVIIVDGLENGTYEYTITVYDKTGNSASDMVEVKVTGISDGNNGIPGYELEVMVLVSLFAVIFLIKKKKNKLQH</sequence>
<reference evidence="5" key="1">
    <citation type="journal article" date="2015" name="Nature">
        <title>Complex archaea that bridge the gap between prokaryotes and eukaryotes.</title>
        <authorList>
            <person name="Spang A."/>
            <person name="Saw J.H."/>
            <person name="Jorgensen S.L."/>
            <person name="Zaremba-Niedzwiedzka K."/>
            <person name="Martijn J."/>
            <person name="Lind A.E."/>
            <person name="van Eijk R."/>
            <person name="Schleper C."/>
            <person name="Guy L."/>
            <person name="Ettema T.J."/>
        </authorList>
    </citation>
    <scope>NUCLEOTIDE SEQUENCE</scope>
</reference>
<gene>
    <name evidence="5" type="ORF">LCGC14_1257950</name>
</gene>
<dbReference type="InterPro" id="IPR006626">
    <property type="entry name" value="PbH1"/>
</dbReference>
<dbReference type="InterPro" id="IPR013783">
    <property type="entry name" value="Ig-like_fold"/>
</dbReference>
<evidence type="ECO:0000259" key="4">
    <source>
        <dbReference type="SMART" id="SM00722"/>
    </source>
</evidence>
<dbReference type="InterPro" id="IPR006633">
    <property type="entry name" value="Carb-bd_sugar_hydrolysis-dom"/>
</dbReference>
<comment type="caution">
    <text evidence="5">The sequence shown here is derived from an EMBL/GenBank/DDBJ whole genome shotgun (WGS) entry which is preliminary data.</text>
</comment>
<dbReference type="InterPro" id="IPR007742">
    <property type="entry name" value="NosD_dom"/>
</dbReference>
<dbReference type="PANTHER" id="PTHR22990">
    <property type="entry name" value="F-BOX ONLY PROTEIN"/>
    <property type="match status" value="1"/>
</dbReference>
<dbReference type="SMART" id="SM00722">
    <property type="entry name" value="CASH"/>
    <property type="match status" value="3"/>
</dbReference>
<evidence type="ECO:0000256" key="3">
    <source>
        <dbReference type="ARBA" id="ARBA00022786"/>
    </source>
</evidence>
<protein>
    <recommendedName>
        <fullName evidence="4">Carbohydrate-binding/sugar hydrolysis domain-containing protein</fullName>
    </recommendedName>
</protein>
<organism evidence="5">
    <name type="scientific">marine sediment metagenome</name>
    <dbReference type="NCBI Taxonomy" id="412755"/>
    <lineage>
        <taxon>unclassified sequences</taxon>
        <taxon>metagenomes</taxon>
        <taxon>ecological metagenomes</taxon>
    </lineage>
</organism>
<dbReference type="InterPro" id="IPR022441">
    <property type="entry name" value="Para_beta_helix_rpt-2"/>
</dbReference>
<evidence type="ECO:0000256" key="1">
    <source>
        <dbReference type="ARBA" id="ARBA00004906"/>
    </source>
</evidence>
<feature type="domain" description="Carbohydrate-binding/sugar hydrolysis" evidence="4">
    <location>
        <begin position="221"/>
        <end position="346"/>
    </location>
</feature>
<proteinExistence type="predicted"/>
<dbReference type="SMART" id="SM00710">
    <property type="entry name" value="PbH1"/>
    <property type="match status" value="25"/>
</dbReference>
<dbReference type="NCBIfam" id="TIGR03804">
    <property type="entry name" value="para_beta_helix"/>
    <property type="match status" value="10"/>
</dbReference>
<dbReference type="Gene3D" id="2.60.40.10">
    <property type="entry name" value="Immunoglobulins"/>
    <property type="match status" value="1"/>
</dbReference>
<dbReference type="PANTHER" id="PTHR22990:SF15">
    <property type="entry name" value="F-BOX ONLY PROTEIN 10"/>
    <property type="match status" value="1"/>
</dbReference>
<dbReference type="Gene3D" id="2.160.20.10">
    <property type="entry name" value="Single-stranded right-handed beta-helix, Pectin lyase-like"/>
    <property type="match status" value="4"/>
</dbReference>
<dbReference type="Pfam" id="PF05048">
    <property type="entry name" value="NosD"/>
    <property type="match status" value="4"/>
</dbReference>
<comment type="pathway">
    <text evidence="1">Protein modification; protein ubiquitination.</text>
</comment>
<keyword evidence="3" id="KW-0833">Ubl conjugation pathway</keyword>
<feature type="domain" description="Carbohydrate-binding/sugar hydrolysis" evidence="4">
    <location>
        <begin position="68"/>
        <end position="215"/>
    </location>
</feature>
<dbReference type="InterPro" id="IPR012334">
    <property type="entry name" value="Pectin_lyas_fold"/>
</dbReference>
<accession>A0A0F9LMV1</accession>
<name>A0A0F9LMV1_9ZZZZ</name>
<evidence type="ECO:0000256" key="2">
    <source>
        <dbReference type="ARBA" id="ARBA00022737"/>
    </source>
</evidence>
<dbReference type="EMBL" id="LAZR01006949">
    <property type="protein sequence ID" value="KKM88516.1"/>
    <property type="molecule type" value="Genomic_DNA"/>
</dbReference>
<dbReference type="InterPro" id="IPR051550">
    <property type="entry name" value="SCF-Subunits/Alg-Epimerases"/>
</dbReference>
<keyword evidence="2" id="KW-0677">Repeat</keyword>